<keyword evidence="2" id="KW-1185">Reference proteome</keyword>
<comment type="caution">
    <text evidence="1">The sequence shown here is derived from an EMBL/GenBank/DDBJ whole genome shotgun (WGS) entry which is preliminary data.</text>
</comment>
<dbReference type="EMBL" id="NMUH01000828">
    <property type="protein sequence ID" value="MQL85437.1"/>
    <property type="molecule type" value="Genomic_DNA"/>
</dbReference>
<dbReference type="Proteomes" id="UP000652761">
    <property type="component" value="Unassembled WGS sequence"/>
</dbReference>
<organism evidence="1 2">
    <name type="scientific">Colocasia esculenta</name>
    <name type="common">Wild taro</name>
    <name type="synonym">Arum esculentum</name>
    <dbReference type="NCBI Taxonomy" id="4460"/>
    <lineage>
        <taxon>Eukaryota</taxon>
        <taxon>Viridiplantae</taxon>
        <taxon>Streptophyta</taxon>
        <taxon>Embryophyta</taxon>
        <taxon>Tracheophyta</taxon>
        <taxon>Spermatophyta</taxon>
        <taxon>Magnoliopsida</taxon>
        <taxon>Liliopsida</taxon>
        <taxon>Araceae</taxon>
        <taxon>Aroideae</taxon>
        <taxon>Colocasieae</taxon>
        <taxon>Colocasia</taxon>
    </lineage>
</organism>
<sequence>MAATMLVVFSDVATRAVGLCGQSVSSWLHIACAIYPRFIVSQARGAWGLSRELGPESLKVLGMGL</sequence>
<accession>A0A843USH7</accession>
<dbReference type="AlphaFoldDB" id="A0A843USH7"/>
<reference evidence="1" key="1">
    <citation type="submission" date="2017-07" db="EMBL/GenBank/DDBJ databases">
        <title>Taro Niue Genome Assembly and Annotation.</title>
        <authorList>
            <person name="Atibalentja N."/>
            <person name="Keating K."/>
            <person name="Fields C.J."/>
        </authorList>
    </citation>
    <scope>NUCLEOTIDE SEQUENCE</scope>
    <source>
        <strain evidence="1">Niue_2</strain>
        <tissue evidence="1">Leaf</tissue>
    </source>
</reference>
<name>A0A843USH7_COLES</name>
<evidence type="ECO:0000313" key="2">
    <source>
        <dbReference type="Proteomes" id="UP000652761"/>
    </source>
</evidence>
<protein>
    <submittedName>
        <fullName evidence="1">Uncharacterized protein</fullName>
    </submittedName>
</protein>
<proteinExistence type="predicted"/>
<evidence type="ECO:0000313" key="1">
    <source>
        <dbReference type="EMBL" id="MQL85437.1"/>
    </source>
</evidence>
<gene>
    <name evidence="1" type="ORF">Taro_017954</name>
</gene>